<dbReference type="RefSeq" id="XP_009218958.1">
    <property type="nucleotide sequence ID" value="XM_009220694.1"/>
</dbReference>
<accession>J3NNR0</accession>
<evidence type="ECO:0000313" key="3">
    <source>
        <dbReference type="EnsemblFungi" id="EJT77813"/>
    </source>
</evidence>
<dbReference type="SUPFAM" id="SSF56300">
    <property type="entry name" value="Metallo-dependent phosphatases"/>
    <property type="match status" value="1"/>
</dbReference>
<dbReference type="EMBL" id="GL385396">
    <property type="protein sequence ID" value="EJT77813.1"/>
    <property type="molecule type" value="Genomic_DNA"/>
</dbReference>
<name>J3NNR0_GAET3</name>
<reference evidence="2" key="3">
    <citation type="submission" date="2010-09" db="EMBL/GenBank/DDBJ databases">
        <title>Annotation of Gaeumannomyces graminis var. tritici R3-111a-1.</title>
        <authorList>
            <consortium name="The Broad Institute Genome Sequencing Platform"/>
            <person name="Ma L.-J."/>
            <person name="Dead R."/>
            <person name="Young S.K."/>
            <person name="Zeng Q."/>
            <person name="Gargeya S."/>
            <person name="Fitzgerald M."/>
            <person name="Haas B."/>
            <person name="Abouelleil A."/>
            <person name="Alvarado L."/>
            <person name="Arachchi H.M."/>
            <person name="Berlin A."/>
            <person name="Brown A."/>
            <person name="Chapman S.B."/>
            <person name="Chen Z."/>
            <person name="Dunbar C."/>
            <person name="Freedman E."/>
            <person name="Gearin G."/>
            <person name="Gellesch M."/>
            <person name="Goldberg J."/>
            <person name="Griggs A."/>
            <person name="Gujja S."/>
            <person name="Heiman D."/>
            <person name="Howarth C."/>
            <person name="Larson L."/>
            <person name="Lui A."/>
            <person name="MacDonald P.J.P."/>
            <person name="Mehta T."/>
            <person name="Montmayeur A."/>
            <person name="Murphy C."/>
            <person name="Neiman D."/>
            <person name="Pearson M."/>
            <person name="Priest M."/>
            <person name="Roberts A."/>
            <person name="Saif S."/>
            <person name="Shea T."/>
            <person name="Shenoy N."/>
            <person name="Sisk P."/>
            <person name="Stolte C."/>
            <person name="Sykes S."/>
            <person name="Yandava C."/>
            <person name="Wortman J."/>
            <person name="Nusbaum C."/>
            <person name="Birren B."/>
        </authorList>
    </citation>
    <scope>NUCLEOTIDE SEQUENCE</scope>
    <source>
        <strain evidence="2">R3-111a-1</strain>
    </source>
</reference>
<dbReference type="Pfam" id="PF00149">
    <property type="entry name" value="Metallophos"/>
    <property type="match status" value="1"/>
</dbReference>
<reference evidence="3" key="4">
    <citation type="journal article" date="2015" name="G3 (Bethesda)">
        <title>Genome sequences of three phytopathogenic species of the Magnaporthaceae family of fungi.</title>
        <authorList>
            <person name="Okagaki L.H."/>
            <person name="Nunes C.C."/>
            <person name="Sailsbery J."/>
            <person name="Clay B."/>
            <person name="Brown D."/>
            <person name="John T."/>
            <person name="Oh Y."/>
            <person name="Young N."/>
            <person name="Fitzgerald M."/>
            <person name="Haas B.J."/>
            <person name="Zeng Q."/>
            <person name="Young S."/>
            <person name="Adiconis X."/>
            <person name="Fan L."/>
            <person name="Levin J.Z."/>
            <person name="Mitchell T.K."/>
            <person name="Okubara P.A."/>
            <person name="Farman M.L."/>
            <person name="Kohn L.M."/>
            <person name="Birren B."/>
            <person name="Ma L.-J."/>
            <person name="Dean R.A."/>
        </authorList>
    </citation>
    <scope>NUCLEOTIDE SEQUENCE</scope>
    <source>
        <strain evidence="3">R3-111a-1</strain>
    </source>
</reference>
<reference evidence="4" key="1">
    <citation type="submission" date="2010-07" db="EMBL/GenBank/DDBJ databases">
        <title>The genome sequence of Gaeumannomyces graminis var. tritici strain R3-111a-1.</title>
        <authorList>
            <consortium name="The Broad Institute Genome Sequencing Platform"/>
            <person name="Ma L.-J."/>
            <person name="Dead R."/>
            <person name="Young S."/>
            <person name="Zeng Q."/>
            <person name="Koehrsen M."/>
            <person name="Alvarado L."/>
            <person name="Berlin A."/>
            <person name="Chapman S.B."/>
            <person name="Chen Z."/>
            <person name="Freedman E."/>
            <person name="Gellesch M."/>
            <person name="Goldberg J."/>
            <person name="Griggs A."/>
            <person name="Gujja S."/>
            <person name="Heilman E.R."/>
            <person name="Heiman D."/>
            <person name="Hepburn T."/>
            <person name="Howarth C."/>
            <person name="Jen D."/>
            <person name="Larson L."/>
            <person name="Mehta T."/>
            <person name="Neiman D."/>
            <person name="Pearson M."/>
            <person name="Roberts A."/>
            <person name="Saif S."/>
            <person name="Shea T."/>
            <person name="Shenoy N."/>
            <person name="Sisk P."/>
            <person name="Stolte C."/>
            <person name="Sykes S."/>
            <person name="Walk T."/>
            <person name="White J."/>
            <person name="Yandava C."/>
            <person name="Haas B."/>
            <person name="Nusbaum C."/>
            <person name="Birren B."/>
        </authorList>
    </citation>
    <scope>NUCLEOTIDE SEQUENCE [LARGE SCALE GENOMIC DNA]</scope>
    <source>
        <strain evidence="4">R3-111a-1</strain>
    </source>
</reference>
<dbReference type="AlphaFoldDB" id="J3NNR0"/>
<dbReference type="eggNOG" id="KOG3947">
    <property type="taxonomic scope" value="Eukaryota"/>
</dbReference>
<dbReference type="CDD" id="cd07379">
    <property type="entry name" value="MPP_239FB"/>
    <property type="match status" value="1"/>
</dbReference>
<dbReference type="PANTHER" id="PTHR12905">
    <property type="entry name" value="METALLOPHOSPHOESTERASE"/>
    <property type="match status" value="1"/>
</dbReference>
<dbReference type="HOGENOM" id="CLU_041441_3_0_1"/>
<dbReference type="EnsemblFungi" id="EJT77813">
    <property type="protein sequence ID" value="EJT77813"/>
    <property type="gene ID" value="GGTG_02918"/>
</dbReference>
<dbReference type="Proteomes" id="UP000006039">
    <property type="component" value="Unassembled WGS sequence"/>
</dbReference>
<protein>
    <recommendedName>
        <fullName evidence="1">Calcineurin-like phosphoesterase domain-containing protein</fullName>
    </recommendedName>
</protein>
<dbReference type="InterPro" id="IPR029052">
    <property type="entry name" value="Metallo-depent_PP-like"/>
</dbReference>
<evidence type="ECO:0000259" key="1">
    <source>
        <dbReference type="Pfam" id="PF00149"/>
    </source>
</evidence>
<keyword evidence="4" id="KW-1185">Reference proteome</keyword>
<dbReference type="PANTHER" id="PTHR12905:SF18">
    <property type="entry name" value="ESTER HYDROLASE, PUTATIVE (AFU_ORTHOLOGUE AFUA_4G03130)-RELATED"/>
    <property type="match status" value="1"/>
</dbReference>
<evidence type="ECO:0000313" key="4">
    <source>
        <dbReference type="Proteomes" id="UP000006039"/>
    </source>
</evidence>
<evidence type="ECO:0000313" key="2">
    <source>
        <dbReference type="EMBL" id="EJT77813.1"/>
    </source>
</evidence>
<dbReference type="Gene3D" id="3.60.21.10">
    <property type="match status" value="1"/>
</dbReference>
<proteinExistence type="predicted"/>
<sequence length="339" mass="36950">MSILVRLGIRRPHPWDPPTALDKLLDGPLHHLVAAAHSFLVRLRGTPFALPAGRPRIRVVCISDTHEHTLGSVPDGDLLIHAGDLTSSGTVEAIQRQLDWLGSLPHQHKVVVAGNHDTWLDPVARPHLPAAAAAAAAAAASAEGADELDFGDVVYLLDELVRLDFKPSGRSLAVFGSPHIPRCGGAEHAFQYLRDFPPWEGKVPLETDILVTHTPPRHHLDLGLGCAGLLEEVWRVRPRLHVFGHVHSGAGRQAVFFDDAQRAFERLMARPKRGLILDLFTPHAGWLDAVKVLLYGVNAVLFKWIMLGPGSNNGSVMINAAQMYRNTGKMGNSIQVVDL</sequence>
<feature type="domain" description="Calcineurin-like phosphoesterase" evidence="1">
    <location>
        <begin position="57"/>
        <end position="248"/>
    </location>
</feature>
<reference evidence="2" key="2">
    <citation type="submission" date="2010-07" db="EMBL/GenBank/DDBJ databases">
        <authorList>
            <consortium name="The Broad Institute Genome Sequencing Platform"/>
            <consortium name="Broad Institute Genome Sequencing Center for Infectious Disease"/>
            <person name="Ma L.-J."/>
            <person name="Dead R."/>
            <person name="Young S."/>
            <person name="Zeng Q."/>
            <person name="Koehrsen M."/>
            <person name="Alvarado L."/>
            <person name="Berlin A."/>
            <person name="Chapman S.B."/>
            <person name="Chen Z."/>
            <person name="Freedman E."/>
            <person name="Gellesch M."/>
            <person name="Goldberg J."/>
            <person name="Griggs A."/>
            <person name="Gujja S."/>
            <person name="Heilman E.R."/>
            <person name="Heiman D."/>
            <person name="Hepburn T."/>
            <person name="Howarth C."/>
            <person name="Jen D."/>
            <person name="Larson L."/>
            <person name="Mehta T."/>
            <person name="Neiman D."/>
            <person name="Pearson M."/>
            <person name="Roberts A."/>
            <person name="Saif S."/>
            <person name="Shea T."/>
            <person name="Shenoy N."/>
            <person name="Sisk P."/>
            <person name="Stolte C."/>
            <person name="Sykes S."/>
            <person name="Walk T."/>
            <person name="White J."/>
            <person name="Yandava C."/>
            <person name="Haas B."/>
            <person name="Nusbaum C."/>
            <person name="Birren B."/>
        </authorList>
    </citation>
    <scope>NUCLEOTIDE SEQUENCE</scope>
    <source>
        <strain evidence="2">R3-111a-1</strain>
    </source>
</reference>
<organism evidence="2">
    <name type="scientific">Gaeumannomyces tritici (strain R3-111a-1)</name>
    <name type="common">Wheat and barley take-all root rot fungus</name>
    <name type="synonym">Gaeumannomyces graminis var. tritici</name>
    <dbReference type="NCBI Taxonomy" id="644352"/>
    <lineage>
        <taxon>Eukaryota</taxon>
        <taxon>Fungi</taxon>
        <taxon>Dikarya</taxon>
        <taxon>Ascomycota</taxon>
        <taxon>Pezizomycotina</taxon>
        <taxon>Sordariomycetes</taxon>
        <taxon>Sordariomycetidae</taxon>
        <taxon>Magnaporthales</taxon>
        <taxon>Magnaporthaceae</taxon>
        <taxon>Gaeumannomyces</taxon>
    </lineage>
</organism>
<dbReference type="InterPro" id="IPR004843">
    <property type="entry name" value="Calcineurin-like_PHP"/>
</dbReference>
<dbReference type="GeneID" id="20343376"/>
<gene>
    <name evidence="3" type="primary">20343376</name>
    <name evidence="2" type="ORF">GGTG_02918</name>
</gene>
<reference evidence="3" key="5">
    <citation type="submission" date="2018-04" db="UniProtKB">
        <authorList>
            <consortium name="EnsemblFungi"/>
        </authorList>
    </citation>
    <scope>IDENTIFICATION</scope>
    <source>
        <strain evidence="3">R3-111a-1</strain>
    </source>
</reference>
<dbReference type="OrthoDB" id="630188at2759"/>
<dbReference type="VEuPathDB" id="FungiDB:GGTG_02918"/>
<dbReference type="InterPro" id="IPR051693">
    <property type="entry name" value="UPF0046_metallophosphoest"/>
</dbReference>
<dbReference type="GO" id="GO:0016787">
    <property type="term" value="F:hydrolase activity"/>
    <property type="evidence" value="ECO:0007669"/>
    <property type="project" value="InterPro"/>
</dbReference>